<reference evidence="1 2" key="1">
    <citation type="submission" date="2024-11" db="EMBL/GenBank/DDBJ databases">
        <title>The Natural Products Discovery Center: Release of the First 8490 Sequenced Strains for Exploring Actinobacteria Biosynthetic Diversity.</title>
        <authorList>
            <person name="Kalkreuter E."/>
            <person name="Kautsar S.A."/>
            <person name="Yang D."/>
            <person name="Bader C.D."/>
            <person name="Teijaro C.N."/>
            <person name="Fluegel L."/>
            <person name="Davis C.M."/>
            <person name="Simpson J.R."/>
            <person name="Lauterbach L."/>
            <person name="Steele A.D."/>
            <person name="Gui C."/>
            <person name="Meng S."/>
            <person name="Li G."/>
            <person name="Viehrig K."/>
            <person name="Ye F."/>
            <person name="Su P."/>
            <person name="Kiefer A.F."/>
            <person name="Nichols A."/>
            <person name="Cepeda A.J."/>
            <person name="Yan W."/>
            <person name="Fan B."/>
            <person name="Jiang Y."/>
            <person name="Adhikari A."/>
            <person name="Zheng C.-J."/>
            <person name="Schuster L."/>
            <person name="Cowan T.M."/>
            <person name="Smanski M.J."/>
            <person name="Chevrette M.G."/>
            <person name="De Carvalho L.P.S."/>
            <person name="Shen B."/>
        </authorList>
    </citation>
    <scope>NUCLEOTIDE SEQUENCE [LARGE SCALE GENOMIC DNA]</scope>
    <source>
        <strain evidence="1 2">NPDC078403</strain>
    </source>
</reference>
<dbReference type="EMBL" id="JBJDOT010000042">
    <property type="protein sequence ID" value="MFK3866299.1"/>
    <property type="molecule type" value="Genomic_DNA"/>
</dbReference>
<name>A0ABW8L5G4_9GAMM</name>
<evidence type="ECO:0000313" key="2">
    <source>
        <dbReference type="Proteomes" id="UP001620262"/>
    </source>
</evidence>
<accession>A0ABW8L5G4</accession>
<sequence length="146" mass="17111">MRLYRGFSDFVDSKILENGYLKTPRKPRDSHTYVHKVADDWFENKFGVKARSQTIFCTPDIEQAAEYGKPYELSIPQTLDVKLIFSIDVKDFIEIERDICDVNCKEEIINWLESKSYLMVTSSLKLPINFDGEVMLYCEKYEVSEV</sequence>
<dbReference type="Proteomes" id="UP001620262">
    <property type="component" value="Unassembled WGS sequence"/>
</dbReference>
<gene>
    <name evidence="1" type="ORF">ACI2JU_20840</name>
</gene>
<protein>
    <submittedName>
        <fullName evidence="1">Uncharacterized protein</fullName>
    </submittedName>
</protein>
<proteinExistence type="predicted"/>
<evidence type="ECO:0000313" key="1">
    <source>
        <dbReference type="EMBL" id="MFK3866299.1"/>
    </source>
</evidence>
<organism evidence="1 2">
    <name type="scientific">Pseudoalteromonas rhizosphaerae</name>
    <dbReference type="NCBI Taxonomy" id="2518973"/>
    <lineage>
        <taxon>Bacteria</taxon>
        <taxon>Pseudomonadati</taxon>
        <taxon>Pseudomonadota</taxon>
        <taxon>Gammaproteobacteria</taxon>
        <taxon>Alteromonadales</taxon>
        <taxon>Pseudoalteromonadaceae</taxon>
        <taxon>Pseudoalteromonas</taxon>
    </lineage>
</organism>
<comment type="caution">
    <text evidence="1">The sequence shown here is derived from an EMBL/GenBank/DDBJ whole genome shotgun (WGS) entry which is preliminary data.</text>
</comment>
<keyword evidence="2" id="KW-1185">Reference proteome</keyword>
<dbReference type="RefSeq" id="WP_404676400.1">
    <property type="nucleotide sequence ID" value="NZ_JBJDOT010000042.1"/>
</dbReference>